<proteinExistence type="predicted"/>
<dbReference type="Proteomes" id="UP000758603">
    <property type="component" value="Unassembled WGS sequence"/>
</dbReference>
<organism evidence="1 2">
    <name type="scientific">Truncatella angustata</name>
    <dbReference type="NCBI Taxonomy" id="152316"/>
    <lineage>
        <taxon>Eukaryota</taxon>
        <taxon>Fungi</taxon>
        <taxon>Dikarya</taxon>
        <taxon>Ascomycota</taxon>
        <taxon>Pezizomycotina</taxon>
        <taxon>Sordariomycetes</taxon>
        <taxon>Xylariomycetidae</taxon>
        <taxon>Amphisphaeriales</taxon>
        <taxon>Sporocadaceae</taxon>
        <taxon>Truncatella</taxon>
    </lineage>
</organism>
<name>A0A9P8UXH4_9PEZI</name>
<dbReference type="GeneID" id="70125768"/>
<accession>A0A9P8UXH4</accession>
<comment type="caution">
    <text evidence="1">The sequence shown here is derived from an EMBL/GenBank/DDBJ whole genome shotgun (WGS) entry which is preliminary data.</text>
</comment>
<dbReference type="EMBL" id="JAGPXC010000001">
    <property type="protein sequence ID" value="KAH6660193.1"/>
    <property type="molecule type" value="Genomic_DNA"/>
</dbReference>
<sequence length="200" mass="21616">MAAQGFLLRLTTRISVHRSAASSVASDILPIHLCNGRSVPNQHQASTQCHNLSTIPSAHPANAHVSYLPRIPVLQEEVSMGTPLFSLLSPPSQDNTLNPRVMLTRALSQPPAILDVHDHANLILVVPTTAACACWARRPGVEPGAGLTRDAISKGVAIPEAPAWIAWLRDLEPVVAAILRAEMVRVAHFRPPIRLLRNYG</sequence>
<protein>
    <submittedName>
        <fullName evidence="1">Uncharacterized protein</fullName>
    </submittedName>
</protein>
<gene>
    <name evidence="1" type="ORF">BKA67DRAFT_43400</name>
</gene>
<dbReference type="AlphaFoldDB" id="A0A9P8UXH4"/>
<reference evidence="1" key="1">
    <citation type="journal article" date="2021" name="Nat. Commun.">
        <title>Genetic determinants of endophytism in the Arabidopsis root mycobiome.</title>
        <authorList>
            <person name="Mesny F."/>
            <person name="Miyauchi S."/>
            <person name="Thiergart T."/>
            <person name="Pickel B."/>
            <person name="Atanasova L."/>
            <person name="Karlsson M."/>
            <person name="Huettel B."/>
            <person name="Barry K.W."/>
            <person name="Haridas S."/>
            <person name="Chen C."/>
            <person name="Bauer D."/>
            <person name="Andreopoulos W."/>
            <person name="Pangilinan J."/>
            <person name="LaButti K."/>
            <person name="Riley R."/>
            <person name="Lipzen A."/>
            <person name="Clum A."/>
            <person name="Drula E."/>
            <person name="Henrissat B."/>
            <person name="Kohler A."/>
            <person name="Grigoriev I.V."/>
            <person name="Martin F.M."/>
            <person name="Hacquard S."/>
        </authorList>
    </citation>
    <scope>NUCLEOTIDE SEQUENCE</scope>
    <source>
        <strain evidence="1">MPI-SDFR-AT-0073</strain>
    </source>
</reference>
<keyword evidence="2" id="KW-1185">Reference proteome</keyword>
<evidence type="ECO:0000313" key="1">
    <source>
        <dbReference type="EMBL" id="KAH6660193.1"/>
    </source>
</evidence>
<dbReference type="RefSeq" id="XP_045964324.1">
    <property type="nucleotide sequence ID" value="XM_046096876.1"/>
</dbReference>
<evidence type="ECO:0000313" key="2">
    <source>
        <dbReference type="Proteomes" id="UP000758603"/>
    </source>
</evidence>